<name>D6W6K2_TRICA</name>
<dbReference type="EMBL" id="KQ971307">
    <property type="protein sequence ID" value="EFA10849.1"/>
    <property type="molecule type" value="Genomic_DNA"/>
</dbReference>
<dbReference type="Proteomes" id="UP000007266">
    <property type="component" value="Linkage group 1"/>
</dbReference>
<protein>
    <submittedName>
        <fullName evidence="1">Uncharacterized protein</fullName>
    </submittedName>
</protein>
<proteinExistence type="predicted"/>
<reference evidence="1 2" key="1">
    <citation type="journal article" date="2008" name="Nature">
        <title>The genome of the model beetle and pest Tribolium castaneum.</title>
        <authorList>
            <consortium name="Tribolium Genome Sequencing Consortium"/>
            <person name="Richards S."/>
            <person name="Gibbs R.A."/>
            <person name="Weinstock G.M."/>
            <person name="Brown S.J."/>
            <person name="Denell R."/>
            <person name="Beeman R.W."/>
            <person name="Gibbs R."/>
            <person name="Beeman R.W."/>
            <person name="Brown S.J."/>
            <person name="Bucher G."/>
            <person name="Friedrich M."/>
            <person name="Grimmelikhuijzen C.J."/>
            <person name="Klingler M."/>
            <person name="Lorenzen M."/>
            <person name="Richards S."/>
            <person name="Roth S."/>
            <person name="Schroder R."/>
            <person name="Tautz D."/>
            <person name="Zdobnov E.M."/>
            <person name="Muzny D."/>
            <person name="Gibbs R.A."/>
            <person name="Weinstock G.M."/>
            <person name="Attaway T."/>
            <person name="Bell S."/>
            <person name="Buhay C.J."/>
            <person name="Chandrabose M.N."/>
            <person name="Chavez D."/>
            <person name="Clerk-Blankenburg K.P."/>
            <person name="Cree A."/>
            <person name="Dao M."/>
            <person name="Davis C."/>
            <person name="Chacko J."/>
            <person name="Dinh H."/>
            <person name="Dugan-Rocha S."/>
            <person name="Fowler G."/>
            <person name="Garner T.T."/>
            <person name="Garnes J."/>
            <person name="Gnirke A."/>
            <person name="Hawes A."/>
            <person name="Hernandez J."/>
            <person name="Hines S."/>
            <person name="Holder M."/>
            <person name="Hume J."/>
            <person name="Jhangiani S.N."/>
            <person name="Joshi V."/>
            <person name="Khan Z.M."/>
            <person name="Jackson L."/>
            <person name="Kovar C."/>
            <person name="Kowis A."/>
            <person name="Lee S."/>
            <person name="Lewis L.R."/>
            <person name="Margolis J."/>
            <person name="Morgan M."/>
            <person name="Nazareth L.V."/>
            <person name="Nguyen N."/>
            <person name="Okwuonu G."/>
            <person name="Parker D."/>
            <person name="Richards S."/>
            <person name="Ruiz S.J."/>
            <person name="Santibanez J."/>
            <person name="Savard J."/>
            <person name="Scherer S.E."/>
            <person name="Schneider B."/>
            <person name="Sodergren E."/>
            <person name="Tautz D."/>
            <person name="Vattahil S."/>
            <person name="Villasana D."/>
            <person name="White C.S."/>
            <person name="Wright R."/>
            <person name="Park Y."/>
            <person name="Beeman R.W."/>
            <person name="Lord J."/>
            <person name="Oppert B."/>
            <person name="Lorenzen M."/>
            <person name="Brown S."/>
            <person name="Wang L."/>
            <person name="Savard J."/>
            <person name="Tautz D."/>
            <person name="Richards S."/>
            <person name="Weinstock G."/>
            <person name="Gibbs R.A."/>
            <person name="Liu Y."/>
            <person name="Worley K."/>
            <person name="Weinstock G."/>
            <person name="Elsik C.G."/>
            <person name="Reese J.T."/>
            <person name="Elhaik E."/>
            <person name="Landan G."/>
            <person name="Graur D."/>
            <person name="Arensburger P."/>
            <person name="Atkinson P."/>
            <person name="Beeman R.W."/>
            <person name="Beidler J."/>
            <person name="Brown S.J."/>
            <person name="Demuth J.P."/>
            <person name="Drury D.W."/>
            <person name="Du Y.Z."/>
            <person name="Fujiwara H."/>
            <person name="Lorenzen M."/>
            <person name="Maselli V."/>
            <person name="Osanai M."/>
            <person name="Park Y."/>
            <person name="Robertson H.M."/>
            <person name="Tu Z."/>
            <person name="Wang J.J."/>
            <person name="Wang S."/>
            <person name="Richards S."/>
            <person name="Song H."/>
            <person name="Zhang L."/>
            <person name="Sodergren E."/>
            <person name="Werner D."/>
            <person name="Stanke M."/>
            <person name="Morgenstern B."/>
            <person name="Solovyev V."/>
            <person name="Kosarev P."/>
            <person name="Brown G."/>
            <person name="Chen H.C."/>
            <person name="Ermolaeva O."/>
            <person name="Hlavina W."/>
            <person name="Kapustin Y."/>
            <person name="Kiryutin B."/>
            <person name="Kitts P."/>
            <person name="Maglott D."/>
            <person name="Pruitt K."/>
            <person name="Sapojnikov V."/>
            <person name="Souvorov A."/>
            <person name="Mackey A.J."/>
            <person name="Waterhouse R.M."/>
            <person name="Wyder S."/>
            <person name="Zdobnov E.M."/>
            <person name="Zdobnov E.M."/>
            <person name="Wyder S."/>
            <person name="Kriventseva E.V."/>
            <person name="Kadowaki T."/>
            <person name="Bork P."/>
            <person name="Aranda M."/>
            <person name="Bao R."/>
            <person name="Beermann A."/>
            <person name="Berns N."/>
            <person name="Bolognesi R."/>
            <person name="Bonneton F."/>
            <person name="Bopp D."/>
            <person name="Brown S.J."/>
            <person name="Bucher G."/>
            <person name="Butts T."/>
            <person name="Chaumot A."/>
            <person name="Denell R.E."/>
            <person name="Ferrier D.E."/>
            <person name="Friedrich M."/>
            <person name="Gordon C.M."/>
            <person name="Jindra M."/>
            <person name="Klingler M."/>
            <person name="Lan Q."/>
            <person name="Lattorff H.M."/>
            <person name="Laudet V."/>
            <person name="von Levetsow C."/>
            <person name="Liu Z."/>
            <person name="Lutz R."/>
            <person name="Lynch J.A."/>
            <person name="da Fonseca R.N."/>
            <person name="Posnien N."/>
            <person name="Reuter R."/>
            <person name="Roth S."/>
            <person name="Savard J."/>
            <person name="Schinko J.B."/>
            <person name="Schmitt C."/>
            <person name="Schoppmeier M."/>
            <person name="Schroder R."/>
            <person name="Shippy T.D."/>
            <person name="Simonnet F."/>
            <person name="Marques-Souza H."/>
            <person name="Tautz D."/>
            <person name="Tomoyasu Y."/>
            <person name="Trauner J."/>
            <person name="Van der Zee M."/>
            <person name="Vervoort M."/>
            <person name="Wittkopp N."/>
            <person name="Wimmer E.A."/>
            <person name="Yang X."/>
            <person name="Jones A.K."/>
            <person name="Sattelle D.B."/>
            <person name="Ebert P.R."/>
            <person name="Nelson D."/>
            <person name="Scott J.G."/>
            <person name="Beeman R.W."/>
            <person name="Muthukrishnan S."/>
            <person name="Kramer K.J."/>
            <person name="Arakane Y."/>
            <person name="Beeman R.W."/>
            <person name="Zhu Q."/>
            <person name="Hogenkamp D."/>
            <person name="Dixit R."/>
            <person name="Oppert B."/>
            <person name="Jiang H."/>
            <person name="Zou Z."/>
            <person name="Marshall J."/>
            <person name="Elpidina E."/>
            <person name="Vinokurov K."/>
            <person name="Oppert C."/>
            <person name="Zou Z."/>
            <person name="Evans J."/>
            <person name="Lu Z."/>
            <person name="Zhao P."/>
            <person name="Sumathipala N."/>
            <person name="Altincicek B."/>
            <person name="Vilcinskas A."/>
            <person name="Williams M."/>
            <person name="Hultmark D."/>
            <person name="Hetru C."/>
            <person name="Jiang H."/>
            <person name="Grimmelikhuijzen C.J."/>
            <person name="Hauser F."/>
            <person name="Cazzamali G."/>
            <person name="Williamson M."/>
            <person name="Park Y."/>
            <person name="Li B."/>
            <person name="Tanaka Y."/>
            <person name="Predel R."/>
            <person name="Neupert S."/>
            <person name="Schachtner J."/>
            <person name="Verleyen P."/>
            <person name="Raible F."/>
            <person name="Bork P."/>
            <person name="Friedrich M."/>
            <person name="Walden K.K."/>
            <person name="Robertson H.M."/>
            <person name="Angeli S."/>
            <person name="Foret S."/>
            <person name="Bucher G."/>
            <person name="Schuetz S."/>
            <person name="Maleszka R."/>
            <person name="Wimmer E.A."/>
            <person name="Beeman R.W."/>
            <person name="Lorenzen M."/>
            <person name="Tomoyasu Y."/>
            <person name="Miller S.C."/>
            <person name="Grossmann D."/>
            <person name="Bucher G."/>
        </authorList>
    </citation>
    <scope>NUCLEOTIDE SEQUENCE [LARGE SCALE GENOMIC DNA]</scope>
    <source>
        <strain evidence="1 2">Georgia GA2</strain>
    </source>
</reference>
<evidence type="ECO:0000313" key="2">
    <source>
        <dbReference type="Proteomes" id="UP000007266"/>
    </source>
</evidence>
<dbReference type="AlphaFoldDB" id="D6W6K2"/>
<reference evidence="1 2" key="2">
    <citation type="journal article" date="2010" name="Nucleic Acids Res.">
        <title>BeetleBase in 2010: revisions to provide comprehensive genomic information for Tribolium castaneum.</title>
        <authorList>
            <person name="Kim H.S."/>
            <person name="Murphy T."/>
            <person name="Xia J."/>
            <person name="Caragea D."/>
            <person name="Park Y."/>
            <person name="Beeman R.W."/>
            <person name="Lorenzen M.D."/>
            <person name="Butcher S."/>
            <person name="Manak J.R."/>
            <person name="Brown S.J."/>
        </authorList>
    </citation>
    <scope>GENOME REANNOTATION</scope>
    <source>
        <strain evidence="1 2">Georgia GA2</strain>
    </source>
</reference>
<organism evidence="1 2">
    <name type="scientific">Tribolium castaneum</name>
    <name type="common">Red flour beetle</name>
    <dbReference type="NCBI Taxonomy" id="7070"/>
    <lineage>
        <taxon>Eukaryota</taxon>
        <taxon>Metazoa</taxon>
        <taxon>Ecdysozoa</taxon>
        <taxon>Arthropoda</taxon>
        <taxon>Hexapoda</taxon>
        <taxon>Insecta</taxon>
        <taxon>Pterygota</taxon>
        <taxon>Neoptera</taxon>
        <taxon>Endopterygota</taxon>
        <taxon>Coleoptera</taxon>
        <taxon>Polyphaga</taxon>
        <taxon>Cucujiformia</taxon>
        <taxon>Tenebrionidae</taxon>
        <taxon>Tenebrionidae incertae sedis</taxon>
        <taxon>Tribolium</taxon>
    </lineage>
</organism>
<accession>D6W6K2</accession>
<dbReference type="HOGENOM" id="CLU_2112008_0_0_1"/>
<dbReference type="InParanoid" id="D6W6K2"/>
<gene>
    <name evidence="1" type="primary">GLEAN_01626</name>
    <name evidence="1" type="ORF">TcasGA2_TC001626</name>
</gene>
<evidence type="ECO:0000313" key="1">
    <source>
        <dbReference type="EMBL" id="EFA10849.1"/>
    </source>
</evidence>
<sequence length="115" mass="12332">MSLIRLAIRASVKSPLVTDDSRDLITITKVTKGKAGNYSRCIDAKVLAALGRSTVDLFTVNSSAAPNRRRRAETGGVAQKISISTAPFPVTGRVSTHGRLYREHLPSQPGISDLT</sequence>
<keyword evidence="2" id="KW-1185">Reference proteome</keyword>